<comment type="catalytic activity">
    <reaction evidence="1">
        <text>beta-D-fructose 1-phosphate + H2O = D-fructose + phosphate</text>
        <dbReference type="Rhea" id="RHEA:35603"/>
        <dbReference type="ChEBI" id="CHEBI:15377"/>
        <dbReference type="ChEBI" id="CHEBI:37721"/>
        <dbReference type="ChEBI" id="CHEBI:43474"/>
        <dbReference type="ChEBI" id="CHEBI:138881"/>
    </reaction>
</comment>
<dbReference type="RefSeq" id="WP_025350288.1">
    <property type="nucleotide sequence ID" value="NZ_CP006850.1"/>
</dbReference>
<dbReference type="PANTHER" id="PTHR12260:SF6">
    <property type="entry name" value="DAMAGE-CONTROL PHOSPHATASE ARMT1"/>
    <property type="match status" value="1"/>
</dbReference>
<gene>
    <name evidence="9" type="ORF">NONO_c40870</name>
</gene>
<dbReference type="SUPFAM" id="SSF111321">
    <property type="entry name" value="AF1104-like"/>
    <property type="match status" value="1"/>
</dbReference>
<keyword evidence="10" id="KW-1185">Reference proteome</keyword>
<comment type="similarity">
    <text evidence="3">Belongs to the damage-control phosphatase family. Sugar phosphate phosphatase III subfamily.</text>
</comment>
<dbReference type="Pfam" id="PF01937">
    <property type="entry name" value="ARMT1-like_dom"/>
    <property type="match status" value="1"/>
</dbReference>
<dbReference type="GO" id="GO:0046872">
    <property type="term" value="F:metal ion binding"/>
    <property type="evidence" value="ECO:0007669"/>
    <property type="project" value="UniProtKB-KW"/>
</dbReference>
<evidence type="ECO:0000313" key="10">
    <source>
        <dbReference type="Proteomes" id="UP000019150"/>
    </source>
</evidence>
<dbReference type="Proteomes" id="UP000019150">
    <property type="component" value="Chromosome"/>
</dbReference>
<keyword evidence="5" id="KW-0378">Hydrolase</keyword>
<evidence type="ECO:0000256" key="6">
    <source>
        <dbReference type="ARBA" id="ARBA00023211"/>
    </source>
</evidence>
<keyword evidence="6" id="KW-0464">Manganese</keyword>
<evidence type="ECO:0000313" key="9">
    <source>
        <dbReference type="EMBL" id="AHH18871.1"/>
    </source>
</evidence>
<dbReference type="GO" id="GO:0006974">
    <property type="term" value="P:DNA damage response"/>
    <property type="evidence" value="ECO:0007669"/>
    <property type="project" value="TreeGrafter"/>
</dbReference>
<dbReference type="PANTHER" id="PTHR12260">
    <property type="entry name" value="DAMAGE-CONTROL PHOSPHATASE ARMT1"/>
    <property type="match status" value="1"/>
</dbReference>
<evidence type="ECO:0000256" key="2">
    <source>
        <dbReference type="ARBA" id="ARBA00001936"/>
    </source>
</evidence>
<evidence type="ECO:0000256" key="4">
    <source>
        <dbReference type="ARBA" id="ARBA00022723"/>
    </source>
</evidence>
<dbReference type="AlphaFoldDB" id="W5TNT1"/>
<dbReference type="InterPro" id="IPR002791">
    <property type="entry name" value="ARMT1-like_metal-bd"/>
</dbReference>
<evidence type="ECO:0000256" key="5">
    <source>
        <dbReference type="ARBA" id="ARBA00022801"/>
    </source>
</evidence>
<dbReference type="Gene3D" id="3.40.50.10880">
    <property type="entry name" value="Uncharacterised protein PF01937, DUF89, domain 3"/>
    <property type="match status" value="1"/>
</dbReference>
<comment type="catalytic activity">
    <reaction evidence="7">
        <text>beta-D-fructose 6-phosphate = dihydroxyacetone + D-glyceraldehyde 3-phosphate</text>
        <dbReference type="Rhea" id="RHEA:28002"/>
        <dbReference type="ChEBI" id="CHEBI:16016"/>
        <dbReference type="ChEBI" id="CHEBI:57634"/>
        <dbReference type="ChEBI" id="CHEBI:59776"/>
    </reaction>
</comment>
<organism evidence="9 10">
    <name type="scientific">Nocardia nova SH22a</name>
    <dbReference type="NCBI Taxonomy" id="1415166"/>
    <lineage>
        <taxon>Bacteria</taxon>
        <taxon>Bacillati</taxon>
        <taxon>Actinomycetota</taxon>
        <taxon>Actinomycetes</taxon>
        <taxon>Mycobacteriales</taxon>
        <taxon>Nocardiaceae</taxon>
        <taxon>Nocardia</taxon>
    </lineage>
</organism>
<dbReference type="InterPro" id="IPR039763">
    <property type="entry name" value="ARMT1"/>
</dbReference>
<dbReference type="OrthoDB" id="146189at2"/>
<reference evidence="9 10" key="1">
    <citation type="journal article" date="2014" name="Appl. Environ. Microbiol.">
        <title>Insights into the Microbial Degradation of Rubber and Gutta-Percha by Analysis of the Complete Genome of Nocardia nova SH22a.</title>
        <authorList>
            <person name="Luo Q."/>
            <person name="Hiessl S."/>
            <person name="Poehlein A."/>
            <person name="Daniel R."/>
            <person name="Steinbuchel A."/>
        </authorList>
    </citation>
    <scope>NUCLEOTIDE SEQUENCE [LARGE SCALE GENOMIC DNA]</scope>
    <source>
        <strain evidence="9">SH22a</strain>
    </source>
</reference>
<evidence type="ECO:0000256" key="3">
    <source>
        <dbReference type="ARBA" id="ARBA00009519"/>
    </source>
</evidence>
<dbReference type="HOGENOM" id="CLU_030117_3_0_11"/>
<evidence type="ECO:0000256" key="1">
    <source>
        <dbReference type="ARBA" id="ARBA00001326"/>
    </source>
</evidence>
<dbReference type="KEGG" id="nno:NONO_c40870"/>
<proteinExistence type="inferred from homology"/>
<feature type="domain" description="Damage-control phosphatase ARMT1-like metal-binding" evidence="8">
    <location>
        <begin position="20"/>
        <end position="364"/>
    </location>
</feature>
<evidence type="ECO:0000259" key="8">
    <source>
        <dbReference type="Pfam" id="PF01937"/>
    </source>
</evidence>
<keyword evidence="4" id="KW-0479">Metal-binding</keyword>
<dbReference type="EMBL" id="CP006850">
    <property type="protein sequence ID" value="AHH18871.1"/>
    <property type="molecule type" value="Genomic_DNA"/>
</dbReference>
<dbReference type="eggNOG" id="COG1578">
    <property type="taxonomic scope" value="Bacteria"/>
</dbReference>
<evidence type="ECO:0000256" key="7">
    <source>
        <dbReference type="ARBA" id="ARBA00048809"/>
    </source>
</evidence>
<dbReference type="PATRIC" id="fig|1415166.3.peg.4193"/>
<comment type="cofactor">
    <cofactor evidence="2">
        <name>Mn(2+)</name>
        <dbReference type="ChEBI" id="CHEBI:29035"/>
    </cofactor>
</comment>
<name>W5TNT1_9NOCA</name>
<accession>W5TNT1</accession>
<protein>
    <recommendedName>
        <fullName evidence="8">Damage-control phosphatase ARMT1-like metal-binding domain-containing protein</fullName>
    </recommendedName>
</protein>
<dbReference type="GO" id="GO:0016791">
    <property type="term" value="F:phosphatase activity"/>
    <property type="evidence" value="ECO:0007669"/>
    <property type="project" value="TreeGrafter"/>
</dbReference>
<dbReference type="InterPro" id="IPR036075">
    <property type="entry name" value="ARMT-1-like_metal-bd_sf"/>
</dbReference>
<dbReference type="STRING" id="1415166.NONO_c40870"/>
<sequence length="391" mass="42330">MTSPTPILSGAPGSFARGVFVERHPKLVERLLDALPFGPAERTAVRQLLAESVGGVLEPLPPTAHDHDRWQRWGADRYGRPWGEAPFLWAESYFYRRLLEATGYFAPGAWRGVDPFASFKAAELAGASVEDQLIALSALPDLPDHRRREVLLDAALWGNRADLGFRLTAQSVATGSNRLLVDDRAVLWSVLDGAADPSVALIADNAAGELVPDLALVDHLLTSGRAARVVVWVKPYPYYVSDATMSDVADTIGFLRASPHSEAAALGRRLHEHASTGRLVVRTHDFFCAPLPFAQLPSDLAADLASAAITVLKGDLNYRRLVGDLHWDPATPFDRTTGYFPSPLIALRTLKSDVVVGLTARQVAELDTGDPGWRTSGEHALVQADAAVRTG</sequence>